<evidence type="ECO:0000313" key="3">
    <source>
        <dbReference type="Proteomes" id="UP001595704"/>
    </source>
</evidence>
<dbReference type="Proteomes" id="UP001595704">
    <property type="component" value="Unassembled WGS sequence"/>
</dbReference>
<gene>
    <name evidence="2" type="ORF">ACFONL_18470</name>
</gene>
<proteinExistence type="predicted"/>
<sequence length="81" mass="8654">MENTKPKSRRGFASMDPARRKEIASKGGRSVPKEKRAFFTHTGLAATAGSKGGKSVGAGERAFSQDRTLASRAGKKSREKS</sequence>
<dbReference type="EMBL" id="JBHRYC010000091">
    <property type="protein sequence ID" value="MFC3639330.1"/>
    <property type="molecule type" value="Genomic_DNA"/>
</dbReference>
<dbReference type="InterPro" id="IPR019626">
    <property type="entry name" value="Stress-induced_KGG_rpt"/>
</dbReference>
<evidence type="ECO:0000256" key="1">
    <source>
        <dbReference type="SAM" id="MobiDB-lite"/>
    </source>
</evidence>
<evidence type="ECO:0000313" key="2">
    <source>
        <dbReference type="EMBL" id="MFC3639330.1"/>
    </source>
</evidence>
<dbReference type="Pfam" id="PF10685">
    <property type="entry name" value="KGG"/>
    <property type="match status" value="1"/>
</dbReference>
<reference evidence="3" key="1">
    <citation type="journal article" date="2019" name="Int. J. Syst. Evol. Microbiol.">
        <title>The Global Catalogue of Microorganisms (GCM) 10K type strain sequencing project: providing services to taxonomists for standard genome sequencing and annotation.</title>
        <authorList>
            <consortium name="The Broad Institute Genomics Platform"/>
            <consortium name="The Broad Institute Genome Sequencing Center for Infectious Disease"/>
            <person name="Wu L."/>
            <person name="Ma J."/>
        </authorList>
    </citation>
    <scope>NUCLEOTIDE SEQUENCE [LARGE SCALE GENOMIC DNA]</scope>
    <source>
        <strain evidence="3">KCTC 42282</strain>
    </source>
</reference>
<organism evidence="2 3">
    <name type="scientific">Camelimonas fluminis</name>
    <dbReference type="NCBI Taxonomy" id="1576911"/>
    <lineage>
        <taxon>Bacteria</taxon>
        <taxon>Pseudomonadati</taxon>
        <taxon>Pseudomonadota</taxon>
        <taxon>Alphaproteobacteria</taxon>
        <taxon>Hyphomicrobiales</taxon>
        <taxon>Chelatococcaceae</taxon>
        <taxon>Camelimonas</taxon>
    </lineage>
</organism>
<accession>A0ABV7UKT8</accession>
<keyword evidence="3" id="KW-1185">Reference proteome</keyword>
<comment type="caution">
    <text evidence="2">The sequence shown here is derived from an EMBL/GenBank/DDBJ whole genome shotgun (WGS) entry which is preliminary data.</text>
</comment>
<feature type="compositionally biased region" description="Basic residues" evidence="1">
    <location>
        <begin position="1"/>
        <end position="10"/>
    </location>
</feature>
<feature type="region of interest" description="Disordered" evidence="1">
    <location>
        <begin position="1"/>
        <end position="81"/>
    </location>
</feature>
<name>A0ABV7UKT8_9HYPH</name>
<protein>
    <submittedName>
        <fullName evidence="2">KGG domain-containing protein</fullName>
    </submittedName>
</protein>
<dbReference type="RefSeq" id="WP_191321025.1">
    <property type="nucleotide sequence ID" value="NZ_BNCG01000037.1"/>
</dbReference>